<evidence type="ECO:0000313" key="8">
    <source>
        <dbReference type="EMBL" id="ENO12681.1"/>
    </source>
</evidence>
<dbReference type="GO" id="GO:0008270">
    <property type="term" value="F:zinc ion binding"/>
    <property type="evidence" value="ECO:0007669"/>
    <property type="project" value="InterPro"/>
</dbReference>
<dbReference type="Pfam" id="PF00383">
    <property type="entry name" value="dCMP_cyt_deam_1"/>
    <property type="match status" value="1"/>
</dbReference>
<evidence type="ECO:0000256" key="6">
    <source>
        <dbReference type="SAM" id="MobiDB-lite"/>
    </source>
</evidence>
<dbReference type="InterPro" id="IPR016192">
    <property type="entry name" value="APOBEC/CMP_deaminase_Zn-bd"/>
</dbReference>
<dbReference type="InterPro" id="IPR016193">
    <property type="entry name" value="Cytidine_deaminase-like"/>
</dbReference>
<dbReference type="PATRIC" id="fig|626887.3.peg.2956"/>
<protein>
    <submittedName>
        <fullName evidence="8">Cytidine deaminase</fullName>
    </submittedName>
</protein>
<dbReference type="RefSeq" id="WP_004580911.1">
    <property type="nucleotide sequence ID" value="NZ_AP028878.1"/>
</dbReference>
<accession>N6WMJ1</accession>
<evidence type="ECO:0000313" key="9">
    <source>
        <dbReference type="Proteomes" id="UP000013165"/>
    </source>
</evidence>
<dbReference type="InterPro" id="IPR027417">
    <property type="entry name" value="P-loop_NTPase"/>
</dbReference>
<dbReference type="Gene3D" id="3.40.140.10">
    <property type="entry name" value="Cytidine Deaminase, domain 2"/>
    <property type="match status" value="1"/>
</dbReference>
<dbReference type="InterPro" id="IPR035105">
    <property type="entry name" value="Deoxycytidylate_deaminase_dom"/>
</dbReference>
<dbReference type="GO" id="GO:0004132">
    <property type="term" value="F:dCMP deaminase activity"/>
    <property type="evidence" value="ECO:0007669"/>
    <property type="project" value="TreeGrafter"/>
</dbReference>
<dbReference type="HOGENOM" id="CLU_029260_0_0_6"/>
<dbReference type="PANTHER" id="PTHR11086:SF18">
    <property type="entry name" value="DEOXYCYTIDYLATE DEAMINASE"/>
    <property type="match status" value="1"/>
</dbReference>
<keyword evidence="9" id="KW-1185">Reference proteome</keyword>
<feature type="region of interest" description="Disordered" evidence="6">
    <location>
        <begin position="70"/>
        <end position="104"/>
    </location>
</feature>
<sequence length="591" mass="65810">MKSIFTGTFDELKERLSSIGGDWDESQANKKVLRLNGGVMNWYESTGTIQFQGKDKPRAKLEDLVLSCLDPDHQPKATADPIEEGVSGEPKDSTEDSTPERGSVGRAYLDGVFENSEIVIGLVSAVGTETTRVVTPLKDRLSHFGYDAKEIKVSSLLVTDGSAANEYERIKSLMDAGDQRRKDTKLNSILAYGAAKLISDKRDEAKPKRAYIINSLKHPDEVEALRKIYGQGFYLFGVHAEKKRRLHYLTNDKNLSDPQAIELTDIDEDEKVKHGQRTRDTFHLADFYINFGKNDDQVKNTVQRFLELIFAHPYKNPTFDEFAMFMAFSSSVRSGDLSRQVGAVIARNDQILSTGSNETPRKGGGLYWAKVDGASGKVIDEQDGKDYTRNEDSNKVEQQEILSEIMRGVKQVSGLTEAQASEVEMVLNHSRIKDLTEFGRVVHAEMEAILSCGRAGISTIDGTLYCTTFPCHNCAKHIIAAGIKRVVYVEPYPKSKALEFHSDSIELRTKLESDGNSESSHVVFEPFTGVGARRFLDFFSMSLGGGIKLTRKGKDGKIVDWAKSTANVRVALLPESYKEIERDAAEIFQQS</sequence>
<feature type="domain" description="CMP/dCMP-type deaminase" evidence="7">
    <location>
        <begin position="318"/>
        <end position="514"/>
    </location>
</feature>
<dbReference type="CDD" id="cd01286">
    <property type="entry name" value="deoxycytidylate_deaminase"/>
    <property type="match status" value="1"/>
</dbReference>
<dbReference type="SUPFAM" id="SSF53927">
    <property type="entry name" value="Cytidine deaminase-like"/>
    <property type="match status" value="1"/>
</dbReference>
<evidence type="ECO:0000256" key="1">
    <source>
        <dbReference type="ARBA" id="ARBA00001947"/>
    </source>
</evidence>
<comment type="caution">
    <text evidence="8">The sequence shown here is derived from an EMBL/GenBank/DDBJ whole genome shotgun (WGS) entry which is preliminary data.</text>
</comment>
<evidence type="ECO:0000256" key="2">
    <source>
        <dbReference type="ARBA" id="ARBA00006576"/>
    </source>
</evidence>
<dbReference type="PANTHER" id="PTHR11086">
    <property type="entry name" value="DEOXYCYTIDYLATE DEAMINASE-RELATED"/>
    <property type="match status" value="1"/>
</dbReference>
<keyword evidence="5" id="KW-0862">Zinc</keyword>
<dbReference type="InterPro" id="IPR015517">
    <property type="entry name" value="dCMP_deaminase-rel"/>
</dbReference>
<keyword evidence="4" id="KW-0378">Hydrolase</keyword>
<dbReference type="EMBL" id="APLQ01000014">
    <property type="protein sequence ID" value="ENO12681.1"/>
    <property type="molecule type" value="Genomic_DNA"/>
</dbReference>
<dbReference type="PROSITE" id="PS00903">
    <property type="entry name" value="CYT_DCMP_DEAMINASES_1"/>
    <property type="match status" value="1"/>
</dbReference>
<comment type="cofactor">
    <cofactor evidence="1">
        <name>Zn(2+)</name>
        <dbReference type="ChEBI" id="CHEBI:29105"/>
    </cofactor>
</comment>
<evidence type="ECO:0000256" key="4">
    <source>
        <dbReference type="ARBA" id="ARBA00022801"/>
    </source>
</evidence>
<name>N6WMJ1_9GAMM</name>
<gene>
    <name evidence="8" type="ORF">J057_14805</name>
</gene>
<keyword evidence="3" id="KW-0479">Metal-binding</keyword>
<organism evidence="8 9">
    <name type="scientific">Marinobacter nanhaiticus D15-8W</name>
    <dbReference type="NCBI Taxonomy" id="626887"/>
    <lineage>
        <taxon>Bacteria</taxon>
        <taxon>Pseudomonadati</taxon>
        <taxon>Pseudomonadota</taxon>
        <taxon>Gammaproteobacteria</taxon>
        <taxon>Pseudomonadales</taxon>
        <taxon>Marinobacteraceae</taxon>
        <taxon>Marinobacter</taxon>
    </lineage>
</organism>
<evidence type="ECO:0000256" key="5">
    <source>
        <dbReference type="ARBA" id="ARBA00022833"/>
    </source>
</evidence>
<dbReference type="eggNOG" id="COG2131">
    <property type="taxonomic scope" value="Bacteria"/>
</dbReference>
<evidence type="ECO:0000259" key="7">
    <source>
        <dbReference type="PROSITE" id="PS51747"/>
    </source>
</evidence>
<reference evidence="8 9" key="1">
    <citation type="journal article" date="2013" name="Genome Announc.">
        <title>Genome Sequence of the Polycyclic Aromatic Hydrocarbon-Degrading Bacterium Strain Marinobacter nanhaiticus D15-8WT.</title>
        <authorList>
            <person name="Cui Z."/>
            <person name="Gao W."/>
            <person name="Li Q."/>
            <person name="Xu G."/>
            <person name="Zheng L."/>
        </authorList>
    </citation>
    <scope>NUCLEOTIDE SEQUENCE [LARGE SCALE GENOMIC DNA]</scope>
    <source>
        <strain evidence="8 9">D15-8W</strain>
    </source>
</reference>
<dbReference type="OrthoDB" id="9788517at2"/>
<dbReference type="PROSITE" id="PS51747">
    <property type="entry name" value="CYT_DCMP_DEAMINASES_2"/>
    <property type="match status" value="1"/>
</dbReference>
<dbReference type="NCBIfam" id="NF041025">
    <property type="entry name" value="antiphage_deaminase"/>
    <property type="match status" value="1"/>
</dbReference>
<comment type="similarity">
    <text evidence="2">Belongs to the cytidine and deoxycytidylate deaminase family.</text>
</comment>
<dbReference type="GO" id="GO:0005737">
    <property type="term" value="C:cytoplasm"/>
    <property type="evidence" value="ECO:0007669"/>
    <property type="project" value="TreeGrafter"/>
</dbReference>
<proteinExistence type="inferred from homology"/>
<dbReference type="STRING" id="626887.J057_14805"/>
<dbReference type="Proteomes" id="UP000013165">
    <property type="component" value="Unassembled WGS sequence"/>
</dbReference>
<dbReference type="AlphaFoldDB" id="N6WMJ1"/>
<dbReference type="Gene3D" id="3.40.50.300">
    <property type="entry name" value="P-loop containing nucleotide triphosphate hydrolases"/>
    <property type="match status" value="1"/>
</dbReference>
<evidence type="ECO:0000256" key="3">
    <source>
        <dbReference type="ARBA" id="ARBA00022723"/>
    </source>
</evidence>
<dbReference type="InterPro" id="IPR002125">
    <property type="entry name" value="CMP_dCMP_dom"/>
</dbReference>